<feature type="binding site" evidence="5">
    <location>
        <position position="238"/>
    </location>
    <ligand>
        <name>Fe cation</name>
        <dbReference type="ChEBI" id="CHEBI:24875"/>
        <note>catalytic</note>
    </ligand>
</feature>
<dbReference type="GO" id="GO:0016121">
    <property type="term" value="P:carotene catabolic process"/>
    <property type="evidence" value="ECO:0007669"/>
    <property type="project" value="TreeGrafter"/>
</dbReference>
<dbReference type="EMBL" id="JACGCM010000938">
    <property type="protein sequence ID" value="KAF6164196.1"/>
    <property type="molecule type" value="Genomic_DNA"/>
</dbReference>
<evidence type="ECO:0000256" key="2">
    <source>
        <dbReference type="ARBA" id="ARBA00022723"/>
    </source>
</evidence>
<proteinExistence type="inferred from homology"/>
<dbReference type="GO" id="GO:0046872">
    <property type="term" value="F:metal ion binding"/>
    <property type="evidence" value="ECO:0007669"/>
    <property type="project" value="UniProtKB-KW"/>
</dbReference>
<reference evidence="6 7" key="1">
    <citation type="journal article" date="2020" name="IScience">
        <title>Genome Sequencing of the Endangered Kingdonia uniflora (Circaeasteraceae, Ranunculales) Reveals Potential Mechanisms of Evolutionary Specialization.</title>
        <authorList>
            <person name="Sun Y."/>
            <person name="Deng T."/>
            <person name="Zhang A."/>
            <person name="Moore M.J."/>
            <person name="Landis J.B."/>
            <person name="Lin N."/>
            <person name="Zhang H."/>
            <person name="Zhang X."/>
            <person name="Huang J."/>
            <person name="Zhang X."/>
            <person name="Sun H."/>
            <person name="Wang H."/>
        </authorList>
    </citation>
    <scope>NUCLEOTIDE SEQUENCE [LARGE SCALE GENOMIC DNA]</scope>
    <source>
        <strain evidence="6">TB1705</strain>
        <tissue evidence="6">Leaf</tissue>
    </source>
</reference>
<dbReference type="GO" id="GO:0010436">
    <property type="term" value="F:carotenoid dioxygenase activity"/>
    <property type="evidence" value="ECO:0007669"/>
    <property type="project" value="TreeGrafter"/>
</dbReference>
<feature type="binding site" evidence="5">
    <location>
        <position position="574"/>
    </location>
    <ligand>
        <name>Fe cation</name>
        <dbReference type="ChEBI" id="CHEBI:24875"/>
        <note>catalytic</note>
    </ligand>
</feature>
<gene>
    <name evidence="6" type="ORF">GIB67_010166</name>
</gene>
<evidence type="ECO:0000256" key="5">
    <source>
        <dbReference type="PIRSR" id="PIRSR604294-1"/>
    </source>
</evidence>
<dbReference type="InterPro" id="IPR004294">
    <property type="entry name" value="Carotenoid_Oase"/>
</dbReference>
<feature type="binding site" evidence="5">
    <location>
        <position position="351"/>
    </location>
    <ligand>
        <name>Fe cation</name>
        <dbReference type="ChEBI" id="CHEBI:24875"/>
        <note>catalytic</note>
    </ligand>
</feature>
<dbReference type="OrthoDB" id="1069523at2759"/>
<accession>A0A7J7NAL1</accession>
<keyword evidence="3" id="KW-0560">Oxidoreductase</keyword>
<comment type="cofactor">
    <cofactor evidence="5">
        <name>Fe(2+)</name>
        <dbReference type="ChEBI" id="CHEBI:29033"/>
    </cofactor>
    <text evidence="5">Binds 1 Fe(2+) ion per subunit.</text>
</comment>
<name>A0A7J7NAL1_9MAGN</name>
<comment type="similarity">
    <text evidence="1">Belongs to the carotenoid oxygenase family.</text>
</comment>
<keyword evidence="4 5" id="KW-0408">Iron</keyword>
<evidence type="ECO:0000313" key="7">
    <source>
        <dbReference type="Proteomes" id="UP000541444"/>
    </source>
</evidence>
<dbReference type="GO" id="GO:0009570">
    <property type="term" value="C:chloroplast stroma"/>
    <property type="evidence" value="ECO:0007669"/>
    <property type="project" value="TreeGrafter"/>
</dbReference>
<evidence type="ECO:0000256" key="3">
    <source>
        <dbReference type="ARBA" id="ARBA00022964"/>
    </source>
</evidence>
<sequence length="582" mass="65995">MRVDQISVKNDAHKIYKGLNDGNDFKHHEAYKILAREPRWDNLRDDGLNHAVNIPKNVAMRTSDNSSPDVTESVWELGNTSPRENILHIIRIAGPNPLFGGLKSTVSLFGRSNDIWIEGEGMLHALYFLNDKQGNWTVSYNNRYVESKTFKQEIKLNKPSFLPAIEGDSLAIIAAYILNLIRFGEVNKQIGNTNIIEHSGKFYATAEHHLPQEFDIFTLETIDEWDINGSWVRPFTSHPKRAPGTGELVITGVDAAKPFFMLGVISADGKNLVHKVDLKLNRSILSHDMGVTQQYNVILDFPLTIDINRLLKGGPLIKFEKDNYARIGVMPRYGDADSVKWFDVEPYCTFHILNCFEDGDEVVVRGFRAVESIIPGPDFGLDKFEWFSKGFKPIVSCAASENRSTEEGFLFARCYEWRLNIKTGETKERYITGSTFSMDFPMINEKFNGIRNKYGYTQVVDSLASSSCGMAKFGKLAKLYLDEPAFRPLKEDKHSEFEELVKVEYHKLDESTFCSGAVFVPKNGSREEDDGWIVSFVHNEETNTSQVHIIDTKKFESEAVAKITLPQRVPYGFHGTFVSLPK</sequence>
<organism evidence="6 7">
    <name type="scientific">Kingdonia uniflora</name>
    <dbReference type="NCBI Taxonomy" id="39325"/>
    <lineage>
        <taxon>Eukaryota</taxon>
        <taxon>Viridiplantae</taxon>
        <taxon>Streptophyta</taxon>
        <taxon>Embryophyta</taxon>
        <taxon>Tracheophyta</taxon>
        <taxon>Spermatophyta</taxon>
        <taxon>Magnoliopsida</taxon>
        <taxon>Ranunculales</taxon>
        <taxon>Circaeasteraceae</taxon>
        <taxon>Kingdonia</taxon>
    </lineage>
</organism>
<dbReference type="Pfam" id="PF03055">
    <property type="entry name" value="RPE65"/>
    <property type="match status" value="1"/>
</dbReference>
<dbReference type="Proteomes" id="UP000541444">
    <property type="component" value="Unassembled WGS sequence"/>
</dbReference>
<dbReference type="PANTHER" id="PTHR10543:SF142">
    <property type="entry name" value="OS06G0162550 PROTEIN"/>
    <property type="match status" value="1"/>
</dbReference>
<comment type="caution">
    <text evidence="6">The sequence shown here is derived from an EMBL/GenBank/DDBJ whole genome shotgun (WGS) entry which is preliminary data.</text>
</comment>
<evidence type="ECO:0000256" key="4">
    <source>
        <dbReference type="ARBA" id="ARBA00023004"/>
    </source>
</evidence>
<evidence type="ECO:0000256" key="1">
    <source>
        <dbReference type="ARBA" id="ARBA00006787"/>
    </source>
</evidence>
<dbReference type="PANTHER" id="PTHR10543">
    <property type="entry name" value="BETA-CAROTENE DIOXYGENASE"/>
    <property type="match status" value="1"/>
</dbReference>
<evidence type="ECO:0000313" key="6">
    <source>
        <dbReference type="EMBL" id="KAF6164196.1"/>
    </source>
</evidence>
<keyword evidence="2 5" id="KW-0479">Metal-binding</keyword>
<keyword evidence="3" id="KW-0223">Dioxygenase</keyword>
<protein>
    <submittedName>
        <fullName evidence="6">Uncharacterized protein</fullName>
    </submittedName>
</protein>
<dbReference type="AlphaFoldDB" id="A0A7J7NAL1"/>
<feature type="binding site" evidence="5">
    <location>
        <position position="287"/>
    </location>
    <ligand>
        <name>Fe cation</name>
        <dbReference type="ChEBI" id="CHEBI:24875"/>
        <note>catalytic</note>
    </ligand>
</feature>
<keyword evidence="7" id="KW-1185">Reference proteome</keyword>